<feature type="transmembrane region" description="Helical" evidence="1">
    <location>
        <begin position="68"/>
        <end position="89"/>
    </location>
</feature>
<feature type="domain" description="DUF2062" evidence="2">
    <location>
        <begin position="13"/>
        <end position="139"/>
    </location>
</feature>
<keyword evidence="1" id="KW-0472">Membrane</keyword>
<dbReference type="EMBL" id="JBHSWI010000001">
    <property type="protein sequence ID" value="MFC6644964.1"/>
    <property type="molecule type" value="Genomic_DNA"/>
</dbReference>
<dbReference type="PANTHER" id="PTHR35102">
    <property type="entry name" value="E3 UBIQUITIN-PROTEIN LIGASE"/>
    <property type="match status" value="1"/>
</dbReference>
<proteinExistence type="predicted"/>
<evidence type="ECO:0000313" key="4">
    <source>
        <dbReference type="Proteomes" id="UP001596391"/>
    </source>
</evidence>
<keyword evidence="1" id="KW-1133">Transmembrane helix</keyword>
<feature type="transmembrane region" description="Helical" evidence="1">
    <location>
        <begin position="121"/>
        <end position="142"/>
    </location>
</feature>
<dbReference type="PANTHER" id="PTHR35102:SF1">
    <property type="entry name" value="E3 UBIQUITIN-PROTEIN LIGASE"/>
    <property type="match status" value="1"/>
</dbReference>
<dbReference type="RefSeq" id="WP_263371370.1">
    <property type="nucleotide sequence ID" value="NZ_JAGSYD010000003.1"/>
</dbReference>
<dbReference type="Proteomes" id="UP001596391">
    <property type="component" value="Unassembled WGS sequence"/>
</dbReference>
<gene>
    <name evidence="3" type="ORF">ACFQBQ_05030</name>
</gene>
<protein>
    <submittedName>
        <fullName evidence="3">DUF2062 domain-containing protein</fullName>
    </submittedName>
</protein>
<keyword evidence="1" id="KW-0812">Transmembrane</keyword>
<feature type="transmembrane region" description="Helical" evidence="1">
    <location>
        <begin position="26"/>
        <end position="56"/>
    </location>
</feature>
<dbReference type="InterPro" id="IPR018639">
    <property type="entry name" value="DUF2062"/>
</dbReference>
<keyword evidence="4" id="KW-1185">Reference proteome</keyword>
<evidence type="ECO:0000259" key="2">
    <source>
        <dbReference type="Pfam" id="PF09835"/>
    </source>
</evidence>
<reference evidence="4" key="1">
    <citation type="journal article" date="2019" name="Int. J. Syst. Evol. Microbiol.">
        <title>The Global Catalogue of Microorganisms (GCM) 10K type strain sequencing project: providing services to taxonomists for standard genome sequencing and annotation.</title>
        <authorList>
            <consortium name="The Broad Institute Genomics Platform"/>
            <consortium name="The Broad Institute Genome Sequencing Center for Infectious Disease"/>
            <person name="Wu L."/>
            <person name="Ma J."/>
        </authorList>
    </citation>
    <scope>NUCLEOTIDE SEQUENCE [LARGE SCALE GENOMIC DNA]</scope>
    <source>
        <strain evidence="4">CGMCC 1.16026</strain>
    </source>
</reference>
<organism evidence="3 4">
    <name type="scientific">Granulicella cerasi</name>
    <dbReference type="NCBI Taxonomy" id="741063"/>
    <lineage>
        <taxon>Bacteria</taxon>
        <taxon>Pseudomonadati</taxon>
        <taxon>Acidobacteriota</taxon>
        <taxon>Terriglobia</taxon>
        <taxon>Terriglobales</taxon>
        <taxon>Acidobacteriaceae</taxon>
        <taxon>Granulicella</taxon>
    </lineage>
</organism>
<comment type="caution">
    <text evidence="3">The sequence shown here is derived from an EMBL/GenBank/DDBJ whole genome shotgun (WGS) entry which is preliminary data.</text>
</comment>
<name>A0ABW1Z734_9BACT</name>
<dbReference type="Pfam" id="PF09835">
    <property type="entry name" value="DUF2062"/>
    <property type="match status" value="1"/>
</dbReference>
<sequence>MLTIVKNKIVRPLLDLLRSGATPERLAWSLAVGAAVGINPLLGSTTLLALALAAVLRLNVVASQLSNHLLYPLELLLFPVWIKLGVMLFRTEGLPLTKDALFDAVKHHPWDTTKLLWGWEWHALVVWAAAMCVAVPVMAWALRLALRRMLTSQSVAA</sequence>
<accession>A0ABW1Z734</accession>
<evidence type="ECO:0000256" key="1">
    <source>
        <dbReference type="SAM" id="Phobius"/>
    </source>
</evidence>
<evidence type="ECO:0000313" key="3">
    <source>
        <dbReference type="EMBL" id="MFC6644964.1"/>
    </source>
</evidence>